<evidence type="ECO:0000313" key="2">
    <source>
        <dbReference type="WBParaSite" id="Minc3s01106g20780"/>
    </source>
</evidence>
<dbReference type="InterPro" id="IPR036388">
    <property type="entry name" value="WH-like_DNA-bd_sf"/>
</dbReference>
<accession>A0A914M068</accession>
<dbReference type="Proteomes" id="UP000887563">
    <property type="component" value="Unplaced"/>
</dbReference>
<proteinExistence type="predicted"/>
<sequence length="107" mass="12153">MLIQFSIMASQRDSIISLFSQKNSVRKISSLLIVPKSTVQYTFKKFCNDGTTKNLQKSGRPRSVITSKNIKMVKRRCVLKEVRAICENFSSRLRLCIKAKGGHLETS</sequence>
<name>A0A914M068_MELIC</name>
<dbReference type="AlphaFoldDB" id="A0A914M068"/>
<dbReference type="Gene3D" id="1.10.10.10">
    <property type="entry name" value="Winged helix-like DNA-binding domain superfamily/Winged helix DNA-binding domain"/>
    <property type="match status" value="1"/>
</dbReference>
<evidence type="ECO:0000313" key="1">
    <source>
        <dbReference type="Proteomes" id="UP000887563"/>
    </source>
</evidence>
<reference evidence="2" key="1">
    <citation type="submission" date="2022-11" db="UniProtKB">
        <authorList>
            <consortium name="WormBaseParasite"/>
        </authorList>
    </citation>
    <scope>IDENTIFICATION</scope>
</reference>
<dbReference type="WBParaSite" id="Minc3s01106g20780">
    <property type="protein sequence ID" value="Minc3s01106g20780"/>
    <property type="gene ID" value="Minc3s01106g20780"/>
</dbReference>
<keyword evidence="1" id="KW-1185">Reference proteome</keyword>
<organism evidence="1 2">
    <name type="scientific">Meloidogyne incognita</name>
    <name type="common">Southern root-knot nematode worm</name>
    <name type="synonym">Oxyuris incognita</name>
    <dbReference type="NCBI Taxonomy" id="6306"/>
    <lineage>
        <taxon>Eukaryota</taxon>
        <taxon>Metazoa</taxon>
        <taxon>Ecdysozoa</taxon>
        <taxon>Nematoda</taxon>
        <taxon>Chromadorea</taxon>
        <taxon>Rhabditida</taxon>
        <taxon>Tylenchina</taxon>
        <taxon>Tylenchomorpha</taxon>
        <taxon>Tylenchoidea</taxon>
        <taxon>Meloidogynidae</taxon>
        <taxon>Meloidogyninae</taxon>
        <taxon>Meloidogyne</taxon>
        <taxon>Meloidogyne incognita group</taxon>
    </lineage>
</organism>
<protein>
    <submittedName>
        <fullName evidence="2">Uncharacterized protein</fullName>
    </submittedName>
</protein>